<gene>
    <name evidence="11" type="ORF">HP555_12370</name>
</gene>
<protein>
    <recommendedName>
        <fullName evidence="3">histidine kinase</fullName>
        <ecNumber evidence="3">2.7.13.3</ecNumber>
    </recommendedName>
</protein>
<dbReference type="Gene3D" id="3.30.450.20">
    <property type="entry name" value="PAS domain"/>
    <property type="match status" value="1"/>
</dbReference>
<evidence type="ECO:0000256" key="3">
    <source>
        <dbReference type="ARBA" id="ARBA00012438"/>
    </source>
</evidence>
<dbReference type="EMBL" id="CP054140">
    <property type="protein sequence ID" value="QQG67045.1"/>
    <property type="molecule type" value="Genomic_DNA"/>
</dbReference>
<evidence type="ECO:0000259" key="8">
    <source>
        <dbReference type="PROSITE" id="PS50109"/>
    </source>
</evidence>
<keyword evidence="12" id="KW-1185">Reference proteome</keyword>
<dbReference type="InterPro" id="IPR000014">
    <property type="entry name" value="PAS"/>
</dbReference>
<dbReference type="PRINTS" id="PR00344">
    <property type="entry name" value="BCTRLSENSOR"/>
</dbReference>
<dbReference type="EC" id="2.7.13.3" evidence="3"/>
<dbReference type="CDD" id="cd00082">
    <property type="entry name" value="HisKA"/>
    <property type="match status" value="1"/>
</dbReference>
<dbReference type="PROSITE" id="PS50113">
    <property type="entry name" value="PAC"/>
    <property type="match status" value="1"/>
</dbReference>
<dbReference type="PANTHER" id="PTHR43065">
    <property type="entry name" value="SENSOR HISTIDINE KINASE"/>
    <property type="match status" value="1"/>
</dbReference>
<keyword evidence="4" id="KW-0597">Phosphoprotein</keyword>
<accession>A0A7T5VFN0</accession>
<dbReference type="SMART" id="SM00091">
    <property type="entry name" value="PAS"/>
    <property type="match status" value="1"/>
</dbReference>
<dbReference type="PROSITE" id="PS50112">
    <property type="entry name" value="PAS"/>
    <property type="match status" value="1"/>
</dbReference>
<dbReference type="InterPro" id="IPR003660">
    <property type="entry name" value="HAMP_dom"/>
</dbReference>
<dbReference type="SUPFAM" id="SSF47384">
    <property type="entry name" value="Homodimeric domain of signal transducing histidine kinase"/>
    <property type="match status" value="1"/>
</dbReference>
<dbReference type="InterPro" id="IPR005467">
    <property type="entry name" value="His_kinase_dom"/>
</dbReference>
<organism evidence="11 12">
    <name type="scientific">Desulfobulbus oligotrophicus</name>
    <dbReference type="NCBI Taxonomy" id="1909699"/>
    <lineage>
        <taxon>Bacteria</taxon>
        <taxon>Pseudomonadati</taxon>
        <taxon>Thermodesulfobacteriota</taxon>
        <taxon>Desulfobulbia</taxon>
        <taxon>Desulfobulbales</taxon>
        <taxon>Desulfobulbaceae</taxon>
        <taxon>Desulfobulbus</taxon>
    </lineage>
</organism>
<keyword evidence="7" id="KW-1133">Transmembrane helix</keyword>
<feature type="domain" description="Histidine kinase" evidence="8">
    <location>
        <begin position="430"/>
        <end position="654"/>
    </location>
</feature>
<dbReference type="SMART" id="SM00387">
    <property type="entry name" value="HATPase_c"/>
    <property type="match status" value="1"/>
</dbReference>
<dbReference type="Pfam" id="PF02518">
    <property type="entry name" value="HATPase_c"/>
    <property type="match status" value="1"/>
</dbReference>
<dbReference type="InterPro" id="IPR000700">
    <property type="entry name" value="PAS-assoc_C"/>
</dbReference>
<name>A0A7T5VFN0_9BACT</name>
<evidence type="ECO:0000256" key="4">
    <source>
        <dbReference type="ARBA" id="ARBA00022553"/>
    </source>
</evidence>
<comment type="catalytic activity">
    <reaction evidence="1">
        <text>ATP + protein L-histidine = ADP + protein N-phospho-L-histidine.</text>
        <dbReference type="EC" id="2.7.13.3"/>
    </reaction>
</comment>
<evidence type="ECO:0000256" key="2">
    <source>
        <dbReference type="ARBA" id="ARBA00004370"/>
    </source>
</evidence>
<dbReference type="Pfam" id="PF08448">
    <property type="entry name" value="PAS_4"/>
    <property type="match status" value="1"/>
</dbReference>
<dbReference type="PANTHER" id="PTHR43065:SF42">
    <property type="entry name" value="TWO-COMPONENT SENSOR PPRA"/>
    <property type="match status" value="1"/>
</dbReference>
<dbReference type="SMART" id="SM00388">
    <property type="entry name" value="HisKA"/>
    <property type="match status" value="1"/>
</dbReference>
<feature type="domain" description="PAS" evidence="9">
    <location>
        <begin position="293"/>
        <end position="346"/>
    </location>
</feature>
<evidence type="ECO:0000256" key="5">
    <source>
        <dbReference type="ARBA" id="ARBA00022679"/>
    </source>
</evidence>
<proteinExistence type="predicted"/>
<dbReference type="InterPro" id="IPR036890">
    <property type="entry name" value="HATPase_C_sf"/>
</dbReference>
<keyword evidence="7" id="KW-0812">Transmembrane</keyword>
<keyword evidence="7" id="KW-0472">Membrane</keyword>
<dbReference type="SUPFAM" id="SSF55785">
    <property type="entry name" value="PYP-like sensor domain (PAS domain)"/>
    <property type="match status" value="1"/>
</dbReference>
<reference evidence="11 12" key="1">
    <citation type="submission" date="2020-05" db="EMBL/GenBank/DDBJ databases">
        <title>Complete genome of Desulfobulbus oligotrophicus.</title>
        <authorList>
            <person name="Podar M."/>
        </authorList>
    </citation>
    <scope>NUCLEOTIDE SEQUENCE [LARGE SCALE GENOMIC DNA]</scope>
    <source>
        <strain evidence="11 12">Prop6</strain>
    </source>
</reference>
<evidence type="ECO:0000256" key="6">
    <source>
        <dbReference type="ARBA" id="ARBA00022777"/>
    </source>
</evidence>
<dbReference type="Gene3D" id="3.30.565.10">
    <property type="entry name" value="Histidine kinase-like ATPase, C-terminal domain"/>
    <property type="match status" value="1"/>
</dbReference>
<dbReference type="SUPFAM" id="SSF55874">
    <property type="entry name" value="ATPase domain of HSP90 chaperone/DNA topoisomerase II/histidine kinase"/>
    <property type="match status" value="1"/>
</dbReference>
<evidence type="ECO:0000313" key="11">
    <source>
        <dbReference type="EMBL" id="QQG67045.1"/>
    </source>
</evidence>
<evidence type="ECO:0000256" key="7">
    <source>
        <dbReference type="SAM" id="Phobius"/>
    </source>
</evidence>
<evidence type="ECO:0000313" key="12">
    <source>
        <dbReference type="Proteomes" id="UP000596092"/>
    </source>
</evidence>
<dbReference type="Pfam" id="PF00672">
    <property type="entry name" value="HAMP"/>
    <property type="match status" value="1"/>
</dbReference>
<evidence type="ECO:0000256" key="1">
    <source>
        <dbReference type="ARBA" id="ARBA00000085"/>
    </source>
</evidence>
<feature type="domain" description="PAC" evidence="10">
    <location>
        <begin position="364"/>
        <end position="417"/>
    </location>
</feature>
<evidence type="ECO:0000259" key="9">
    <source>
        <dbReference type="PROSITE" id="PS50112"/>
    </source>
</evidence>
<dbReference type="Proteomes" id="UP000596092">
    <property type="component" value="Chromosome"/>
</dbReference>
<feature type="transmembrane region" description="Helical" evidence="7">
    <location>
        <begin position="149"/>
        <end position="170"/>
    </location>
</feature>
<dbReference type="Gene3D" id="1.10.287.130">
    <property type="match status" value="1"/>
</dbReference>
<dbReference type="Gene3D" id="6.10.340.10">
    <property type="match status" value="1"/>
</dbReference>
<dbReference type="AlphaFoldDB" id="A0A7T5VFN0"/>
<keyword evidence="5" id="KW-0808">Transferase</keyword>
<dbReference type="KEGG" id="dog:HP555_12370"/>
<dbReference type="InterPro" id="IPR035965">
    <property type="entry name" value="PAS-like_dom_sf"/>
</dbReference>
<dbReference type="CDD" id="cd00130">
    <property type="entry name" value="PAS"/>
    <property type="match status" value="1"/>
</dbReference>
<dbReference type="PROSITE" id="PS50109">
    <property type="entry name" value="HIS_KIN"/>
    <property type="match status" value="1"/>
</dbReference>
<dbReference type="Pfam" id="PF00512">
    <property type="entry name" value="HisKA"/>
    <property type="match status" value="1"/>
</dbReference>
<dbReference type="InterPro" id="IPR004358">
    <property type="entry name" value="Sig_transdc_His_kin-like_C"/>
</dbReference>
<dbReference type="InterPro" id="IPR036097">
    <property type="entry name" value="HisK_dim/P_sf"/>
</dbReference>
<comment type="subcellular location">
    <subcellularLocation>
        <location evidence="2">Membrane</location>
    </subcellularLocation>
</comment>
<dbReference type="GO" id="GO:0016020">
    <property type="term" value="C:membrane"/>
    <property type="evidence" value="ECO:0007669"/>
    <property type="project" value="UniProtKB-SubCell"/>
</dbReference>
<dbReference type="GO" id="GO:0000155">
    <property type="term" value="F:phosphorelay sensor kinase activity"/>
    <property type="evidence" value="ECO:0007669"/>
    <property type="project" value="InterPro"/>
</dbReference>
<sequence>MMLVLCGLSIGLILSAMSSKALLEEGKKRGMALASGLAFRLTEPLLAMDFLQMKNLIDNLHGQYDDIIYIFLTDTTGNILTHTFSGGFPTDLLTVNQASEKPQPRQLTTERGQIYDFNVRIVVGDKSLGSIRMGLARSEIDAQIAQQRWISLFVTLGGVSLGVVLALWFARTVTLRLNRLRESAEQIVKGNLDVQAGFTLEKNCWDIMACDKVDCPAYGDPLRRCWYLAGTLCPNCQGKEYPLKMESCRHCSVFRHNFGDELQDLAEAFDVMAVTIRNHIQELTEREKTIAQQQGLLKTIMNVTPDFITLQDKDLVYRFVSKAFCDYFGLQEEAVIGRTDFDIFSPRQADLNYHEDRQILLTGQPLSKEITFKRSDDQKWFHVVKVPIYEQDGNIMGLLLTARDTTMLKKFQEQLIRSQKMEGLGRLAGGVAHEINTPLGIILGYAQLLMDDVTDEESLESLRIIEKQTKVCRKIVADLLGFSRHSHSVRGALDLNTSLQEVIQLVEHAFFLNRIQVVFTPGESLPTMIGDRERLKQVWLNLLNNAADAIGQDGVIFIRTRHPSQGRIEVSVADTGTGVSSEHIANIFDPFFTTKQVGKGTGLGLSVSFGIIKEHGGTISALSPVPRTMLPEDAAHAYPDRPGTVFIVTLPLPVGSRSEEEPDRKENVL</sequence>
<dbReference type="NCBIfam" id="TIGR00229">
    <property type="entry name" value="sensory_box"/>
    <property type="match status" value="1"/>
</dbReference>
<dbReference type="InterPro" id="IPR003594">
    <property type="entry name" value="HATPase_dom"/>
</dbReference>
<dbReference type="InterPro" id="IPR003661">
    <property type="entry name" value="HisK_dim/P_dom"/>
</dbReference>
<dbReference type="InterPro" id="IPR013656">
    <property type="entry name" value="PAS_4"/>
</dbReference>
<evidence type="ECO:0000259" key="10">
    <source>
        <dbReference type="PROSITE" id="PS50113"/>
    </source>
</evidence>
<keyword evidence="6" id="KW-0418">Kinase</keyword>